<gene>
    <name evidence="3" type="ORF">I540_5817</name>
</gene>
<evidence type="ECO:0000313" key="4">
    <source>
        <dbReference type="Proteomes" id="UP000023351"/>
    </source>
</evidence>
<dbReference type="InterPro" id="IPR002104">
    <property type="entry name" value="Integrase_catalytic"/>
</dbReference>
<evidence type="ECO:0000256" key="1">
    <source>
        <dbReference type="ARBA" id="ARBA00023172"/>
    </source>
</evidence>
<reference evidence="3 4" key="1">
    <citation type="submission" date="2013-12" db="EMBL/GenBank/DDBJ databases">
        <authorList>
            <person name="Zelazny A."/>
            <person name="Olivier K."/>
            <person name="Holland S."/>
            <person name="Lenaerts A."/>
            <person name="Ordway D."/>
            <person name="DeGroote M.A."/>
            <person name="Parker T."/>
            <person name="Sizemore C."/>
            <person name="Tallon L.J."/>
            <person name="Sadzewicz L.K."/>
            <person name="Sengamalay N."/>
            <person name="Fraser C.M."/>
            <person name="Hine E."/>
            <person name="Shefchek K.A."/>
            <person name="Das S.P."/>
            <person name="Tettelin H."/>
        </authorList>
    </citation>
    <scope>NUCLEOTIDE SEQUENCE [LARGE SCALE GENOMIC DNA]</scope>
    <source>
        <strain evidence="3 4">1513</strain>
    </source>
</reference>
<dbReference type="Pfam" id="PF00589">
    <property type="entry name" value="Phage_integrase"/>
    <property type="match status" value="1"/>
</dbReference>
<dbReference type="GO" id="GO:0006310">
    <property type="term" value="P:DNA recombination"/>
    <property type="evidence" value="ECO:0007669"/>
    <property type="project" value="UniProtKB-KW"/>
</dbReference>
<comment type="caution">
    <text evidence="3">The sequence shown here is derived from an EMBL/GenBank/DDBJ whole genome shotgun (WGS) entry which is preliminary data.</text>
</comment>
<dbReference type="PATRIC" id="fig|1299321.3.peg.5627"/>
<proteinExistence type="predicted"/>
<organism evidence="3 4">
    <name type="scientific">Mycobacteroides abscessus subsp. bolletii 1513</name>
    <dbReference type="NCBI Taxonomy" id="1299321"/>
    <lineage>
        <taxon>Bacteria</taxon>
        <taxon>Bacillati</taxon>
        <taxon>Actinomycetota</taxon>
        <taxon>Actinomycetes</taxon>
        <taxon>Mycobacteriales</taxon>
        <taxon>Mycobacteriaceae</taxon>
        <taxon>Mycobacteroides</taxon>
        <taxon>Mycobacteroides abscessus</taxon>
    </lineage>
</organism>
<dbReference type="AlphaFoldDB" id="X8DF45"/>
<evidence type="ECO:0000313" key="3">
    <source>
        <dbReference type="EMBL" id="EUA66989.1"/>
    </source>
</evidence>
<name>X8DF45_9MYCO</name>
<dbReference type="GO" id="GO:0003677">
    <property type="term" value="F:DNA binding"/>
    <property type="evidence" value="ECO:0007669"/>
    <property type="project" value="InterPro"/>
</dbReference>
<sequence length="102" mass="11222">MFVNLSRRPVGGPLSYSNAYQLIERIGATAGIEQLHPHMLRHTHASALAKAGWTAAEIAARLGQSQASSADVYIHLAADDLTERLRRTEHLVWRPPQNGATR</sequence>
<evidence type="ECO:0000259" key="2">
    <source>
        <dbReference type="PROSITE" id="PS51898"/>
    </source>
</evidence>
<dbReference type="InterPro" id="IPR011010">
    <property type="entry name" value="DNA_brk_join_enz"/>
</dbReference>
<dbReference type="GO" id="GO:0015074">
    <property type="term" value="P:DNA integration"/>
    <property type="evidence" value="ECO:0007669"/>
    <property type="project" value="InterPro"/>
</dbReference>
<accession>X8DF45</accession>
<dbReference type="PROSITE" id="PS51898">
    <property type="entry name" value="TYR_RECOMBINASE"/>
    <property type="match status" value="1"/>
</dbReference>
<dbReference type="InterPro" id="IPR013762">
    <property type="entry name" value="Integrase-like_cat_sf"/>
</dbReference>
<dbReference type="EMBL" id="JAOJ01000003">
    <property type="protein sequence ID" value="EUA66989.1"/>
    <property type="molecule type" value="Genomic_DNA"/>
</dbReference>
<dbReference type="Gene3D" id="1.10.443.10">
    <property type="entry name" value="Intergrase catalytic core"/>
    <property type="match status" value="1"/>
</dbReference>
<protein>
    <submittedName>
        <fullName evidence="3">Phage integrase family protein</fullName>
    </submittedName>
</protein>
<dbReference type="Proteomes" id="UP000023351">
    <property type="component" value="Unassembled WGS sequence"/>
</dbReference>
<feature type="domain" description="Tyr recombinase" evidence="2">
    <location>
        <begin position="1"/>
        <end position="86"/>
    </location>
</feature>
<keyword evidence="1" id="KW-0233">DNA recombination</keyword>
<dbReference type="SUPFAM" id="SSF56349">
    <property type="entry name" value="DNA breaking-rejoining enzymes"/>
    <property type="match status" value="1"/>
</dbReference>